<reference evidence="1" key="1">
    <citation type="journal article" date="2014" name="Front. Microbiol.">
        <title>High frequency of phylogenetically diverse reductive dehalogenase-homologous genes in deep subseafloor sedimentary metagenomes.</title>
        <authorList>
            <person name="Kawai M."/>
            <person name="Futagami T."/>
            <person name="Toyoda A."/>
            <person name="Takaki Y."/>
            <person name="Nishi S."/>
            <person name="Hori S."/>
            <person name="Arai W."/>
            <person name="Tsubouchi T."/>
            <person name="Morono Y."/>
            <person name="Uchiyama I."/>
            <person name="Ito T."/>
            <person name="Fujiyama A."/>
            <person name="Inagaki F."/>
            <person name="Takami H."/>
        </authorList>
    </citation>
    <scope>NUCLEOTIDE SEQUENCE</scope>
    <source>
        <strain evidence="1">Expedition CK06-06</strain>
    </source>
</reference>
<dbReference type="EMBL" id="BARU01002665">
    <property type="protein sequence ID" value="GAH30358.1"/>
    <property type="molecule type" value="Genomic_DNA"/>
</dbReference>
<gene>
    <name evidence="1" type="ORF">S03H2_06182</name>
</gene>
<proteinExistence type="predicted"/>
<organism evidence="1">
    <name type="scientific">marine sediment metagenome</name>
    <dbReference type="NCBI Taxonomy" id="412755"/>
    <lineage>
        <taxon>unclassified sequences</taxon>
        <taxon>metagenomes</taxon>
        <taxon>ecological metagenomes</taxon>
    </lineage>
</organism>
<protein>
    <recommendedName>
        <fullName evidence="2">PIN domain-containing protein</fullName>
    </recommendedName>
</protein>
<comment type="caution">
    <text evidence="1">The sequence shown here is derived from an EMBL/GenBank/DDBJ whole genome shotgun (WGS) entry which is preliminary data.</text>
</comment>
<accession>X1GBE7</accession>
<evidence type="ECO:0000313" key="1">
    <source>
        <dbReference type="EMBL" id="GAH30358.1"/>
    </source>
</evidence>
<feature type="non-terminal residue" evidence="1">
    <location>
        <position position="81"/>
    </location>
</feature>
<evidence type="ECO:0008006" key="2">
    <source>
        <dbReference type="Google" id="ProtNLM"/>
    </source>
</evidence>
<dbReference type="AlphaFoldDB" id="X1GBE7"/>
<sequence length="81" mass="9193">MKILIDTSYFLPLIKIGIENIPQTVLLNLLSKTSHEYFYSNLTLFELTAKGLKLSSQKNAITPQDIRIGIDAIQNDLRLTE</sequence>
<name>X1GBE7_9ZZZZ</name>